<dbReference type="GO" id="GO:0005737">
    <property type="term" value="C:cytoplasm"/>
    <property type="evidence" value="ECO:0007669"/>
    <property type="project" value="TreeGrafter"/>
</dbReference>
<evidence type="ECO:0000259" key="2">
    <source>
        <dbReference type="Pfam" id="PF13660"/>
    </source>
</evidence>
<dbReference type="SUPFAM" id="SSF82544">
    <property type="entry name" value="GckA/TtuD-like"/>
    <property type="match status" value="1"/>
</dbReference>
<dbReference type="Gene3D" id="3.40.50.10180">
    <property type="entry name" value="Glycerate kinase, MOFRL-like N-terminal domain"/>
    <property type="match status" value="1"/>
</dbReference>
<dbReference type="PANTHER" id="PTHR12227">
    <property type="entry name" value="GLYCERATE KINASE"/>
    <property type="match status" value="1"/>
</dbReference>
<sequence>MIPDPRRFLRGLFDAAVAAADPMRALGPHLPKRPPGRTLVLGAGKAAARMAEAVEAEWGPCEGLVIARYGYGRPLRGIECVEAAHPVPDAAGEAATRRILALAAGLGEGDLLLFLVSGGASALLTAPRAPLTLRDMIAVNEALLTSGLPIGAMNRVRRQLDGAKGGAVAAAAFPARTLTLAISDVRGDDPVLIGSGPTAGGRAPAGMLPSLAPRLPADVRPLLLGAQNALADDDPRLARAETRVAIAPSRSLLVARRLAEEAGLKILDLGELEGEAQAVAREHAALARRTEGPALILSGGELTVTRSPDASGTGGPNAEYALALALALEGAPGIHAIACDTDGVDGASEVAGALIGPGTPLDGGAEALAQHDAHGFFGRARGQVVTGPTLTNVNDFRAILVDR</sequence>
<dbReference type="AlphaFoldDB" id="A0A2T0X6L5"/>
<gene>
    <name evidence="3" type="ORF">BCF33_0126</name>
</gene>
<dbReference type="InterPro" id="IPR025286">
    <property type="entry name" value="MOFRL_assoc_dom"/>
</dbReference>
<evidence type="ECO:0000259" key="1">
    <source>
        <dbReference type="Pfam" id="PF05161"/>
    </source>
</evidence>
<comment type="caution">
    <text evidence="3">The sequence shown here is derived from an EMBL/GenBank/DDBJ whole genome shotgun (WGS) entry which is preliminary data.</text>
</comment>
<protein>
    <submittedName>
        <fullName evidence="3">Hydroxypyruvate reductase</fullName>
    </submittedName>
</protein>
<dbReference type="GO" id="GO:0008887">
    <property type="term" value="F:glycerate kinase activity"/>
    <property type="evidence" value="ECO:0007669"/>
    <property type="project" value="InterPro"/>
</dbReference>
<keyword evidence="3" id="KW-0670">Pyruvate</keyword>
<dbReference type="InterPro" id="IPR037035">
    <property type="entry name" value="GK-like_C_sf"/>
</dbReference>
<name>A0A2T0X6L5_9RHOB</name>
<dbReference type="Pfam" id="PF13660">
    <property type="entry name" value="DUF4147"/>
    <property type="match status" value="1"/>
</dbReference>
<dbReference type="Gene3D" id="3.40.1480.10">
    <property type="entry name" value="MOFRL domain"/>
    <property type="match status" value="1"/>
</dbReference>
<dbReference type="InterPro" id="IPR038614">
    <property type="entry name" value="GK_N_sf"/>
</dbReference>
<feature type="domain" description="MOFRL" evidence="1">
    <location>
        <begin position="295"/>
        <end position="395"/>
    </location>
</feature>
<evidence type="ECO:0000313" key="3">
    <source>
        <dbReference type="EMBL" id="PRY94535.1"/>
    </source>
</evidence>
<dbReference type="InterPro" id="IPR007835">
    <property type="entry name" value="MOFRL"/>
</dbReference>
<feature type="domain" description="MOFRL-associated" evidence="2">
    <location>
        <begin position="9"/>
        <end position="199"/>
    </location>
</feature>
<proteinExistence type="predicted"/>
<evidence type="ECO:0000313" key="4">
    <source>
        <dbReference type="Proteomes" id="UP000238801"/>
    </source>
</evidence>
<dbReference type="Pfam" id="PF05161">
    <property type="entry name" value="MOFRL"/>
    <property type="match status" value="1"/>
</dbReference>
<reference evidence="3 4" key="1">
    <citation type="submission" date="2018-03" db="EMBL/GenBank/DDBJ databases">
        <title>Genomic Encyclopedia of Archaeal and Bacterial Type Strains, Phase II (KMG-II): from individual species to whole genera.</title>
        <authorList>
            <person name="Goeker M."/>
        </authorList>
    </citation>
    <scope>NUCLEOTIDE SEQUENCE [LARGE SCALE GENOMIC DNA]</scope>
    <source>
        <strain evidence="3 4">DSM 29318</strain>
    </source>
</reference>
<dbReference type="EMBL" id="PVTT01000001">
    <property type="protein sequence ID" value="PRY94535.1"/>
    <property type="molecule type" value="Genomic_DNA"/>
</dbReference>
<dbReference type="InterPro" id="IPR039760">
    <property type="entry name" value="MOFRL_protein"/>
</dbReference>
<organism evidence="3 4">
    <name type="scientific">Hasllibacter halocynthiae</name>
    <dbReference type="NCBI Taxonomy" id="595589"/>
    <lineage>
        <taxon>Bacteria</taxon>
        <taxon>Pseudomonadati</taxon>
        <taxon>Pseudomonadota</taxon>
        <taxon>Alphaproteobacteria</taxon>
        <taxon>Rhodobacterales</taxon>
        <taxon>Roseobacteraceae</taxon>
        <taxon>Hasllibacter</taxon>
    </lineage>
</organism>
<dbReference type="PANTHER" id="PTHR12227:SF0">
    <property type="entry name" value="GLYCERATE KINASE"/>
    <property type="match status" value="1"/>
</dbReference>
<keyword evidence="4" id="KW-1185">Reference proteome</keyword>
<dbReference type="Proteomes" id="UP000238801">
    <property type="component" value="Unassembled WGS sequence"/>
</dbReference>
<accession>A0A2T0X6L5</accession>